<dbReference type="Pfam" id="PF01205">
    <property type="entry name" value="Impact_N"/>
    <property type="match status" value="1"/>
</dbReference>
<sequence>MNKVTRSTTDSFRETGSKFIGHLFPVESRKEFENRLAEIKSRYPDATHHCYAWRIDPANLEEFIQDDGEPGGTAGLPILNQLKSNEAVNAAIVVVRYYGGTNLGKSGLIQAYGRSAEECLKKTKLVPITLVWQVEVSYPYSEENSIDQLMHRFNLTEASSTYAEKVTLILNCPEQNQKELEENLEQLEHRNIHFRMLNKSFV</sequence>
<dbReference type="InterPro" id="IPR036956">
    <property type="entry name" value="Impact_N_sf"/>
</dbReference>
<feature type="coiled-coil region" evidence="2">
    <location>
        <begin position="170"/>
        <end position="197"/>
    </location>
</feature>
<keyword evidence="6" id="KW-1185">Reference proteome</keyword>
<dbReference type="PANTHER" id="PTHR16301:SF20">
    <property type="entry name" value="IMPACT FAMILY MEMBER YIGZ"/>
    <property type="match status" value="1"/>
</dbReference>
<evidence type="ECO:0000256" key="2">
    <source>
        <dbReference type="SAM" id="Coils"/>
    </source>
</evidence>
<dbReference type="InterPro" id="IPR023582">
    <property type="entry name" value="Impact"/>
</dbReference>
<dbReference type="Gene3D" id="3.30.230.30">
    <property type="entry name" value="Impact, N-terminal domain"/>
    <property type="match status" value="1"/>
</dbReference>
<reference evidence="5 6" key="1">
    <citation type="submission" date="2020-02" db="EMBL/GenBank/DDBJ databases">
        <title>Balneolaceae bacterium YR4-1, complete genome.</title>
        <authorList>
            <person name="Li Y."/>
            <person name="Wu S."/>
        </authorList>
    </citation>
    <scope>NUCLEOTIDE SEQUENCE [LARGE SCALE GENOMIC DNA]</scope>
    <source>
        <strain evidence="5 6">YR4-1</strain>
    </source>
</reference>
<proteinExistence type="inferred from homology"/>
<evidence type="ECO:0000259" key="4">
    <source>
        <dbReference type="Pfam" id="PF09186"/>
    </source>
</evidence>
<dbReference type="Proteomes" id="UP000473278">
    <property type="component" value="Unassembled WGS sequence"/>
</dbReference>
<dbReference type="GO" id="GO:0006446">
    <property type="term" value="P:regulation of translational initiation"/>
    <property type="evidence" value="ECO:0007669"/>
    <property type="project" value="TreeGrafter"/>
</dbReference>
<accession>A0A6M1SW11</accession>
<evidence type="ECO:0000313" key="6">
    <source>
        <dbReference type="Proteomes" id="UP000473278"/>
    </source>
</evidence>
<feature type="domain" description="UPF0029" evidence="4">
    <location>
        <begin position="137"/>
        <end position="184"/>
    </location>
</feature>
<feature type="domain" description="Impact N-terminal" evidence="3">
    <location>
        <begin position="16"/>
        <end position="120"/>
    </location>
</feature>
<dbReference type="InterPro" id="IPR001498">
    <property type="entry name" value="Impact_N"/>
</dbReference>
<evidence type="ECO:0000256" key="1">
    <source>
        <dbReference type="ARBA" id="ARBA00007665"/>
    </source>
</evidence>
<name>A0A6M1SW11_9BACT</name>
<organism evidence="5 6">
    <name type="scientific">Halalkalibaculum roseum</name>
    <dbReference type="NCBI Taxonomy" id="2709311"/>
    <lineage>
        <taxon>Bacteria</taxon>
        <taxon>Pseudomonadati</taxon>
        <taxon>Balneolota</taxon>
        <taxon>Balneolia</taxon>
        <taxon>Balneolales</taxon>
        <taxon>Balneolaceae</taxon>
        <taxon>Halalkalibaculum</taxon>
    </lineage>
</organism>
<dbReference type="AlphaFoldDB" id="A0A6M1SW11"/>
<dbReference type="InterPro" id="IPR015269">
    <property type="entry name" value="UPF0029_Impact_C"/>
</dbReference>
<dbReference type="RefSeq" id="WP_165142118.1">
    <property type="nucleotide sequence ID" value="NZ_JAALLT010000003.1"/>
</dbReference>
<dbReference type="SUPFAM" id="SSF54211">
    <property type="entry name" value="Ribosomal protein S5 domain 2-like"/>
    <property type="match status" value="1"/>
</dbReference>
<dbReference type="EMBL" id="JAALLT010000003">
    <property type="protein sequence ID" value="NGP77092.1"/>
    <property type="molecule type" value="Genomic_DNA"/>
</dbReference>
<gene>
    <name evidence="5" type="ORF">G3570_10640</name>
</gene>
<dbReference type="Pfam" id="PF09186">
    <property type="entry name" value="DUF1949"/>
    <property type="match status" value="1"/>
</dbReference>
<dbReference type="InterPro" id="IPR020568">
    <property type="entry name" value="Ribosomal_Su5_D2-typ_SF"/>
</dbReference>
<comment type="caution">
    <text evidence="5">The sequence shown here is derived from an EMBL/GenBank/DDBJ whole genome shotgun (WGS) entry which is preliminary data.</text>
</comment>
<evidence type="ECO:0000259" key="3">
    <source>
        <dbReference type="Pfam" id="PF01205"/>
    </source>
</evidence>
<comment type="similarity">
    <text evidence="1">Belongs to the IMPACT family.</text>
</comment>
<evidence type="ECO:0000313" key="5">
    <source>
        <dbReference type="EMBL" id="NGP77092.1"/>
    </source>
</evidence>
<protein>
    <submittedName>
        <fullName evidence="5">YigZ family protein</fullName>
    </submittedName>
</protein>
<dbReference type="GO" id="GO:0005737">
    <property type="term" value="C:cytoplasm"/>
    <property type="evidence" value="ECO:0007669"/>
    <property type="project" value="TreeGrafter"/>
</dbReference>
<dbReference type="PANTHER" id="PTHR16301">
    <property type="entry name" value="IMPACT-RELATED"/>
    <property type="match status" value="1"/>
</dbReference>
<keyword evidence="2" id="KW-0175">Coiled coil</keyword>
<dbReference type="Gene3D" id="3.30.70.240">
    <property type="match status" value="1"/>
</dbReference>